<sequence>MDSQSLVRMANRIGDFFEAMPNRDRAMADIVDHMRKFWEPRMRQAMVDHLDRGAGEGLSEIVLTSLTRHRVVLEEALPARASEK</sequence>
<name>A0A6S7CLH8_9BURK</name>
<evidence type="ECO:0008006" key="3">
    <source>
        <dbReference type="Google" id="ProtNLM"/>
    </source>
</evidence>
<dbReference type="RefSeq" id="WP_175104138.1">
    <property type="nucleotide sequence ID" value="NZ_CADIKM010000005.1"/>
</dbReference>
<dbReference type="Proteomes" id="UP000494115">
    <property type="component" value="Unassembled WGS sequence"/>
</dbReference>
<proteinExistence type="predicted"/>
<dbReference type="AlphaFoldDB" id="A0A6S7CLH8"/>
<organism evidence="1 2">
    <name type="scientific">Pararobbsia alpina</name>
    <dbReference type="NCBI Taxonomy" id="621374"/>
    <lineage>
        <taxon>Bacteria</taxon>
        <taxon>Pseudomonadati</taxon>
        <taxon>Pseudomonadota</taxon>
        <taxon>Betaproteobacteria</taxon>
        <taxon>Burkholderiales</taxon>
        <taxon>Burkholderiaceae</taxon>
        <taxon>Pararobbsia</taxon>
    </lineage>
</organism>
<reference evidence="1 2" key="1">
    <citation type="submission" date="2020-04" db="EMBL/GenBank/DDBJ databases">
        <authorList>
            <person name="De Canck E."/>
        </authorList>
    </citation>
    <scope>NUCLEOTIDE SEQUENCE [LARGE SCALE GENOMIC DNA]</scope>
    <source>
        <strain evidence="1 2">LMG 28138</strain>
    </source>
</reference>
<accession>A0A6S7CLH8</accession>
<dbReference type="EMBL" id="CADIKM010000005">
    <property type="protein sequence ID" value="CAB3782854.1"/>
    <property type="molecule type" value="Genomic_DNA"/>
</dbReference>
<keyword evidence="2" id="KW-1185">Reference proteome</keyword>
<evidence type="ECO:0000313" key="2">
    <source>
        <dbReference type="Proteomes" id="UP000494115"/>
    </source>
</evidence>
<protein>
    <recommendedName>
        <fullName evidence="3">Formate dehydrogenase delta subunit</fullName>
    </recommendedName>
</protein>
<dbReference type="InterPro" id="IPR021074">
    <property type="entry name" value="Formate_DH_dsu"/>
</dbReference>
<gene>
    <name evidence="1" type="ORF">LMG28138_01516</name>
</gene>
<evidence type="ECO:0000313" key="1">
    <source>
        <dbReference type="EMBL" id="CAB3782854.1"/>
    </source>
</evidence>
<dbReference type="Pfam" id="PF11390">
    <property type="entry name" value="FdsD"/>
    <property type="match status" value="1"/>
</dbReference>